<keyword evidence="2" id="KW-0812">Transmembrane</keyword>
<protein>
    <submittedName>
        <fullName evidence="3">Uncharacterized protein YbjQ (UPF0145 family)</fullName>
    </submittedName>
</protein>
<keyword evidence="4" id="KW-1185">Reference proteome</keyword>
<proteinExistence type="inferred from homology"/>
<dbReference type="Pfam" id="PF01906">
    <property type="entry name" value="YbjQ_1"/>
    <property type="match status" value="1"/>
</dbReference>
<dbReference type="RefSeq" id="WP_184678190.1">
    <property type="nucleotide sequence ID" value="NZ_JACHGY010000001.1"/>
</dbReference>
<keyword evidence="2" id="KW-0472">Membrane</keyword>
<evidence type="ECO:0000256" key="1">
    <source>
        <dbReference type="ARBA" id="ARBA00010751"/>
    </source>
</evidence>
<dbReference type="InterPro" id="IPR035439">
    <property type="entry name" value="UPF0145_dom_sf"/>
</dbReference>
<evidence type="ECO:0000256" key="2">
    <source>
        <dbReference type="SAM" id="Phobius"/>
    </source>
</evidence>
<evidence type="ECO:0000313" key="3">
    <source>
        <dbReference type="EMBL" id="MBB6430691.1"/>
    </source>
</evidence>
<dbReference type="PANTHER" id="PTHR34068">
    <property type="entry name" value="UPF0145 PROTEIN YBJQ"/>
    <property type="match status" value="1"/>
</dbReference>
<dbReference type="Proteomes" id="UP000541810">
    <property type="component" value="Unassembled WGS sequence"/>
</dbReference>
<keyword evidence="2" id="KW-1133">Transmembrane helix</keyword>
<comment type="caution">
    <text evidence="3">The sequence shown here is derived from an EMBL/GenBank/DDBJ whole genome shotgun (WGS) entry which is preliminary data.</text>
</comment>
<dbReference type="SUPFAM" id="SSF117782">
    <property type="entry name" value="YbjQ-like"/>
    <property type="match status" value="1"/>
</dbReference>
<reference evidence="3 4" key="1">
    <citation type="submission" date="2020-08" db="EMBL/GenBank/DDBJ databases">
        <title>Genomic Encyclopedia of Type Strains, Phase IV (KMG-IV): sequencing the most valuable type-strain genomes for metagenomic binning, comparative biology and taxonomic classification.</title>
        <authorList>
            <person name="Goeker M."/>
        </authorList>
    </citation>
    <scope>NUCLEOTIDE SEQUENCE [LARGE SCALE GENOMIC DNA]</scope>
    <source>
        <strain evidence="3 4">DSM 103725</strain>
    </source>
</reference>
<dbReference type="Gene3D" id="3.30.110.70">
    <property type="entry name" value="Hypothetical protein apc22750. Chain B"/>
    <property type="match status" value="1"/>
</dbReference>
<dbReference type="EMBL" id="JACHGY010000001">
    <property type="protein sequence ID" value="MBB6430691.1"/>
    <property type="molecule type" value="Genomic_DNA"/>
</dbReference>
<comment type="similarity">
    <text evidence="1">Belongs to the UPF0145 family.</text>
</comment>
<dbReference type="InterPro" id="IPR002765">
    <property type="entry name" value="UPF0145_YbjQ-like"/>
</dbReference>
<dbReference type="AlphaFoldDB" id="A0A7X0H7I1"/>
<evidence type="ECO:0000313" key="4">
    <source>
        <dbReference type="Proteomes" id="UP000541810"/>
    </source>
</evidence>
<name>A0A7X0H7I1_9BACT</name>
<accession>A0A7X0H7I1</accession>
<gene>
    <name evidence="3" type="ORF">HNQ40_002497</name>
</gene>
<organism evidence="3 4">
    <name type="scientific">Algisphaera agarilytica</name>
    <dbReference type="NCBI Taxonomy" id="1385975"/>
    <lineage>
        <taxon>Bacteria</taxon>
        <taxon>Pseudomonadati</taxon>
        <taxon>Planctomycetota</taxon>
        <taxon>Phycisphaerae</taxon>
        <taxon>Phycisphaerales</taxon>
        <taxon>Phycisphaeraceae</taxon>
        <taxon>Algisphaera</taxon>
    </lineage>
</organism>
<feature type="transmembrane region" description="Helical" evidence="2">
    <location>
        <begin position="6"/>
        <end position="24"/>
    </location>
</feature>
<sequence>MDAIIQFVWQIIMLPVGLIFGGMAERRHFRALEQREAECPVPLDNRKLITKPDNVVHSHMVSGQVVIATDYWKSFLMKLRNLVGGEVKSADRLMQRGRREALMRLREAAQQIGAHEVWNVRLEFSNISMMKGRQGGNMQVEVFAYGTAVKRRGEAAAING</sequence>